<reference evidence="13 14" key="1">
    <citation type="submission" date="2022-07" db="EMBL/GenBank/DDBJ databases">
        <title>Genome-wide signatures of adaptation to extreme environments.</title>
        <authorList>
            <person name="Cho C.H."/>
            <person name="Yoon H.S."/>
        </authorList>
    </citation>
    <scope>NUCLEOTIDE SEQUENCE [LARGE SCALE GENOMIC DNA]</scope>
    <source>
        <strain evidence="13 14">DBV 063 E5</strain>
    </source>
</reference>
<feature type="compositionally biased region" description="Low complexity" evidence="12">
    <location>
        <begin position="10"/>
        <end position="20"/>
    </location>
</feature>
<keyword evidence="3 11" id="KW-0813">Transport</keyword>
<evidence type="ECO:0000256" key="8">
    <source>
        <dbReference type="ARBA" id="ARBA00023128"/>
    </source>
</evidence>
<protein>
    <recommendedName>
        <fullName evidence="15">Mitochondrial 2-oxoglutarate/malate carrier protein</fullName>
    </recommendedName>
</protein>
<keyword evidence="5" id="KW-0677">Repeat</keyword>
<evidence type="ECO:0000256" key="3">
    <source>
        <dbReference type="ARBA" id="ARBA00022448"/>
    </source>
</evidence>
<evidence type="ECO:0000256" key="5">
    <source>
        <dbReference type="ARBA" id="ARBA00022737"/>
    </source>
</evidence>
<evidence type="ECO:0000256" key="10">
    <source>
        <dbReference type="PROSITE-ProRule" id="PRU00282"/>
    </source>
</evidence>
<dbReference type="PRINTS" id="PR00784">
    <property type="entry name" value="MTUNCOUPLING"/>
</dbReference>
<keyword evidence="6" id="KW-0999">Mitochondrion inner membrane</keyword>
<name>A0AAV9J2J5_CYACA</name>
<dbReference type="EMBL" id="JANCYW010000020">
    <property type="protein sequence ID" value="KAK4538817.1"/>
    <property type="molecule type" value="Genomic_DNA"/>
</dbReference>
<feature type="region of interest" description="Disordered" evidence="12">
    <location>
        <begin position="1"/>
        <end position="20"/>
    </location>
</feature>
<keyword evidence="9 10" id="KW-0472">Membrane</keyword>
<comment type="subcellular location">
    <subcellularLocation>
        <location evidence="1">Mitochondrion inner membrane</location>
        <topology evidence="1">Multi-pass membrane protein</topology>
    </subcellularLocation>
</comment>
<comment type="similarity">
    <text evidence="2 11">Belongs to the mitochondrial carrier (TC 2.A.29) family.</text>
</comment>
<feature type="repeat" description="Solcar" evidence="10">
    <location>
        <begin position="32"/>
        <end position="116"/>
    </location>
</feature>
<evidence type="ECO:0000256" key="6">
    <source>
        <dbReference type="ARBA" id="ARBA00022792"/>
    </source>
</evidence>
<feature type="repeat" description="Solcar" evidence="10">
    <location>
        <begin position="145"/>
        <end position="236"/>
    </location>
</feature>
<keyword evidence="14" id="KW-1185">Reference proteome</keyword>
<dbReference type="InterPro" id="IPR018108">
    <property type="entry name" value="MCP_transmembrane"/>
</dbReference>
<evidence type="ECO:0000313" key="14">
    <source>
        <dbReference type="Proteomes" id="UP001301350"/>
    </source>
</evidence>
<keyword evidence="7" id="KW-1133">Transmembrane helix</keyword>
<evidence type="ECO:0000256" key="4">
    <source>
        <dbReference type="ARBA" id="ARBA00022692"/>
    </source>
</evidence>
<dbReference type="InterPro" id="IPR023395">
    <property type="entry name" value="MCP_dom_sf"/>
</dbReference>
<evidence type="ECO:0000256" key="12">
    <source>
        <dbReference type="SAM" id="MobiDB-lite"/>
    </source>
</evidence>
<proteinExistence type="inferred from homology"/>
<gene>
    <name evidence="13" type="ORF">CDCA_CDCA20G4842</name>
</gene>
<dbReference type="SUPFAM" id="SSF103506">
    <property type="entry name" value="Mitochondrial carrier"/>
    <property type="match status" value="1"/>
</dbReference>
<feature type="repeat" description="Solcar" evidence="10">
    <location>
        <begin position="245"/>
        <end position="330"/>
    </location>
</feature>
<keyword evidence="4 10" id="KW-0812">Transmembrane</keyword>
<evidence type="ECO:0000256" key="11">
    <source>
        <dbReference type="RuleBase" id="RU000488"/>
    </source>
</evidence>
<dbReference type="InterPro" id="IPR002067">
    <property type="entry name" value="MCP"/>
</dbReference>
<evidence type="ECO:0000256" key="1">
    <source>
        <dbReference type="ARBA" id="ARBA00004448"/>
    </source>
</evidence>
<dbReference type="AlphaFoldDB" id="A0AAV9J2J5"/>
<organism evidence="13 14">
    <name type="scientific">Cyanidium caldarium</name>
    <name type="common">Red alga</name>
    <dbReference type="NCBI Taxonomy" id="2771"/>
    <lineage>
        <taxon>Eukaryota</taxon>
        <taxon>Rhodophyta</taxon>
        <taxon>Bangiophyceae</taxon>
        <taxon>Cyanidiales</taxon>
        <taxon>Cyanidiaceae</taxon>
        <taxon>Cyanidium</taxon>
    </lineage>
</organism>
<sequence>MSDTAVRLEQQQPPAATTTAAPQVPAVLPRYLQFTFGGLAGMGATMIVQPFDVVKTRMQLSQRAHGVPTEGVLRMLGNLLKAGGVRELYAGLSAALFRQVTYTTTRLGAFGIITDELTRYRATRALSSSSSSSPSAAPSADAGRLSFGLKLVAGLSAGAIGACVGNPAEVALVRMMADGRLPPEQRRNYHSVFDALARIVREEGVRTLWRGVSPTIGRAALLNMAQLGTYAQTKEAIVSAGLLGDHIGAHVVASTVSGFAATCISLPLDNAKTKLQNMRDSEFNGMLDALQKTARADGVPALWRGFWPYFMRLAPHTVAAFVILEQLKAAYWRTVRVASAE</sequence>
<dbReference type="PROSITE" id="PS50920">
    <property type="entry name" value="SOLCAR"/>
    <property type="match status" value="3"/>
</dbReference>
<dbReference type="GO" id="GO:0005743">
    <property type="term" value="C:mitochondrial inner membrane"/>
    <property type="evidence" value="ECO:0007669"/>
    <property type="project" value="UniProtKB-SubCell"/>
</dbReference>
<evidence type="ECO:0008006" key="15">
    <source>
        <dbReference type="Google" id="ProtNLM"/>
    </source>
</evidence>
<comment type="caution">
    <text evidence="13">The sequence shown here is derived from an EMBL/GenBank/DDBJ whole genome shotgun (WGS) entry which is preliminary data.</text>
</comment>
<dbReference type="Proteomes" id="UP001301350">
    <property type="component" value="Unassembled WGS sequence"/>
</dbReference>
<dbReference type="FunFam" id="1.50.40.10:FF:000009">
    <property type="entry name" value="Mitochondrial 2-oxoglutarate/malate carrier protein"/>
    <property type="match status" value="1"/>
</dbReference>
<dbReference type="InterPro" id="IPR050391">
    <property type="entry name" value="Mito_Metabolite_Transporter"/>
</dbReference>
<dbReference type="PANTHER" id="PTHR45618">
    <property type="entry name" value="MITOCHONDRIAL DICARBOXYLATE CARRIER-RELATED"/>
    <property type="match status" value="1"/>
</dbReference>
<dbReference type="GO" id="GO:0055085">
    <property type="term" value="P:transmembrane transport"/>
    <property type="evidence" value="ECO:0007669"/>
    <property type="project" value="InterPro"/>
</dbReference>
<evidence type="ECO:0000256" key="7">
    <source>
        <dbReference type="ARBA" id="ARBA00022989"/>
    </source>
</evidence>
<keyword evidence="8" id="KW-0496">Mitochondrion</keyword>
<evidence type="ECO:0000313" key="13">
    <source>
        <dbReference type="EMBL" id="KAK4538817.1"/>
    </source>
</evidence>
<dbReference type="Gene3D" id="1.50.40.10">
    <property type="entry name" value="Mitochondrial carrier domain"/>
    <property type="match status" value="1"/>
</dbReference>
<dbReference type="Pfam" id="PF00153">
    <property type="entry name" value="Mito_carr"/>
    <property type="match status" value="3"/>
</dbReference>
<evidence type="ECO:0000256" key="9">
    <source>
        <dbReference type="ARBA" id="ARBA00023136"/>
    </source>
</evidence>
<evidence type="ECO:0000256" key="2">
    <source>
        <dbReference type="ARBA" id="ARBA00006375"/>
    </source>
</evidence>
<accession>A0AAV9J2J5</accession>